<evidence type="ECO:0000313" key="1">
    <source>
        <dbReference type="EMBL" id="KAK2108941.1"/>
    </source>
</evidence>
<keyword evidence="2" id="KW-1185">Reference proteome</keyword>
<evidence type="ECO:0000313" key="2">
    <source>
        <dbReference type="Proteomes" id="UP001266305"/>
    </source>
</evidence>
<reference evidence="1 2" key="1">
    <citation type="submission" date="2023-05" db="EMBL/GenBank/DDBJ databases">
        <title>B98-5 Cell Line De Novo Hybrid Assembly: An Optical Mapping Approach.</title>
        <authorList>
            <person name="Kananen K."/>
            <person name="Auerbach J.A."/>
            <person name="Kautto E."/>
            <person name="Blachly J.S."/>
        </authorList>
    </citation>
    <scope>NUCLEOTIDE SEQUENCE [LARGE SCALE GENOMIC DNA]</scope>
    <source>
        <strain evidence="1">B95-8</strain>
        <tissue evidence="1">Cell line</tissue>
    </source>
</reference>
<proteinExistence type="predicted"/>
<gene>
    <name evidence="1" type="ORF">P7K49_014106</name>
</gene>
<name>A0ABQ9VHV0_SAGOE</name>
<accession>A0ABQ9VHV0</accession>
<comment type="caution">
    <text evidence="1">The sequence shown here is derived from an EMBL/GenBank/DDBJ whole genome shotgun (WGS) entry which is preliminary data.</text>
</comment>
<protein>
    <submittedName>
        <fullName evidence="1">Uncharacterized protein</fullName>
    </submittedName>
</protein>
<organism evidence="1 2">
    <name type="scientific">Saguinus oedipus</name>
    <name type="common">Cotton-top tamarin</name>
    <name type="synonym">Oedipomidas oedipus</name>
    <dbReference type="NCBI Taxonomy" id="9490"/>
    <lineage>
        <taxon>Eukaryota</taxon>
        <taxon>Metazoa</taxon>
        <taxon>Chordata</taxon>
        <taxon>Craniata</taxon>
        <taxon>Vertebrata</taxon>
        <taxon>Euteleostomi</taxon>
        <taxon>Mammalia</taxon>
        <taxon>Eutheria</taxon>
        <taxon>Euarchontoglires</taxon>
        <taxon>Primates</taxon>
        <taxon>Haplorrhini</taxon>
        <taxon>Platyrrhini</taxon>
        <taxon>Cebidae</taxon>
        <taxon>Callitrichinae</taxon>
        <taxon>Saguinus</taxon>
    </lineage>
</organism>
<sequence>MADDEEYEEVVEYYTEEVVYEEVPGEGHKDGQRDYLTEVHSPTCAQKLWRMPKSLQNELLIFP</sequence>
<dbReference type="EMBL" id="JASSZA010000006">
    <property type="protein sequence ID" value="KAK2108941.1"/>
    <property type="molecule type" value="Genomic_DNA"/>
</dbReference>
<dbReference type="Proteomes" id="UP001266305">
    <property type="component" value="Unassembled WGS sequence"/>
</dbReference>